<dbReference type="GO" id="GO:0020037">
    <property type="term" value="F:heme binding"/>
    <property type="evidence" value="ECO:0007669"/>
    <property type="project" value="InterPro"/>
</dbReference>
<keyword evidence="1" id="KW-0812">Transmembrane</keyword>
<dbReference type="GeneID" id="8101893"/>
<sequence>MDQQHMGDSSMAQLLESSRQVSRLTTFESLPILSCLLLISAAIIVWKIWQNALDPREPRLAPASVPIIGHIVGFAMHSLQYLNILRTRTGLGAYTMRIGTYKLYVICSPTLAQAALRSPDLSADLLVPKAAPQLMNLSPHVTKILKQGDFARNNHTAFTEKLSLNPSLSKTERAILDGIATLLNDLRNVTEVPDLLRWLSSGMVLNNSTALYGTGNPVAENPKLIEDMW</sequence>
<dbReference type="GO" id="GO:0004497">
    <property type="term" value="F:monooxygenase activity"/>
    <property type="evidence" value="ECO:0007669"/>
    <property type="project" value="InterPro"/>
</dbReference>
<keyword evidence="1" id="KW-1133">Transmembrane helix</keyword>
<dbReference type="VEuPathDB" id="FungiDB:TSTA_036220"/>
<dbReference type="SUPFAM" id="SSF48264">
    <property type="entry name" value="Cytochrome P450"/>
    <property type="match status" value="1"/>
</dbReference>
<dbReference type="AlphaFoldDB" id="B8M883"/>
<feature type="transmembrane region" description="Helical" evidence="1">
    <location>
        <begin position="61"/>
        <end position="79"/>
    </location>
</feature>
<feature type="transmembrane region" description="Helical" evidence="1">
    <location>
        <begin position="29"/>
        <end position="49"/>
    </location>
</feature>
<evidence type="ECO:0008006" key="4">
    <source>
        <dbReference type="Google" id="ProtNLM"/>
    </source>
</evidence>
<dbReference type="HOGENOM" id="CLU_1210490_0_0_1"/>
<dbReference type="Gene3D" id="1.10.630.10">
    <property type="entry name" value="Cytochrome P450"/>
    <property type="match status" value="1"/>
</dbReference>
<dbReference type="InParanoid" id="B8M883"/>
<dbReference type="Proteomes" id="UP000001745">
    <property type="component" value="Unassembled WGS sequence"/>
</dbReference>
<protein>
    <recommendedName>
        <fullName evidence="4">Cytochrome P450</fullName>
    </recommendedName>
</protein>
<dbReference type="RefSeq" id="XP_002480830.1">
    <property type="nucleotide sequence ID" value="XM_002480785.1"/>
</dbReference>
<organism evidence="2 3">
    <name type="scientific">Talaromyces stipitatus (strain ATCC 10500 / CBS 375.48 / QM 6759 / NRRL 1006)</name>
    <name type="common">Penicillium stipitatum</name>
    <dbReference type="NCBI Taxonomy" id="441959"/>
    <lineage>
        <taxon>Eukaryota</taxon>
        <taxon>Fungi</taxon>
        <taxon>Dikarya</taxon>
        <taxon>Ascomycota</taxon>
        <taxon>Pezizomycotina</taxon>
        <taxon>Eurotiomycetes</taxon>
        <taxon>Eurotiomycetidae</taxon>
        <taxon>Eurotiales</taxon>
        <taxon>Trichocomaceae</taxon>
        <taxon>Talaromyces</taxon>
        <taxon>Talaromyces sect. Talaromyces</taxon>
    </lineage>
</organism>
<evidence type="ECO:0000313" key="3">
    <source>
        <dbReference type="Proteomes" id="UP000001745"/>
    </source>
</evidence>
<reference evidence="3" key="1">
    <citation type="journal article" date="2015" name="Genome Announc.">
        <title>Genome sequence of the AIDS-associated pathogen Penicillium marneffei (ATCC18224) and its near taxonomic relative Talaromyces stipitatus (ATCC10500).</title>
        <authorList>
            <person name="Nierman W.C."/>
            <person name="Fedorova-Abrams N.D."/>
            <person name="Andrianopoulos A."/>
        </authorList>
    </citation>
    <scope>NUCLEOTIDE SEQUENCE [LARGE SCALE GENOMIC DNA]</scope>
    <source>
        <strain evidence="3">ATCC 10500 / CBS 375.48 / QM 6759 / NRRL 1006</strain>
    </source>
</reference>
<dbReference type="InterPro" id="IPR053007">
    <property type="entry name" value="CYP450_monoxygenase_sec-met"/>
</dbReference>
<dbReference type="InterPro" id="IPR036396">
    <property type="entry name" value="Cyt_P450_sf"/>
</dbReference>
<proteinExistence type="predicted"/>
<keyword evidence="1" id="KW-0472">Membrane</keyword>
<dbReference type="PANTHER" id="PTHR47582">
    <property type="entry name" value="P450, PUTATIVE (EUROFUNG)-RELATED"/>
    <property type="match status" value="1"/>
</dbReference>
<accession>B8M883</accession>
<keyword evidence="3" id="KW-1185">Reference proteome</keyword>
<dbReference type="STRING" id="441959.B8M883"/>
<evidence type="ECO:0000313" key="2">
    <source>
        <dbReference type="EMBL" id="EED20396.1"/>
    </source>
</evidence>
<dbReference type="PhylomeDB" id="B8M883"/>
<gene>
    <name evidence="2" type="ORF">TSTA_036220</name>
</gene>
<name>B8M883_TALSN</name>
<evidence type="ECO:0000256" key="1">
    <source>
        <dbReference type="SAM" id="Phobius"/>
    </source>
</evidence>
<dbReference type="GO" id="GO:0005506">
    <property type="term" value="F:iron ion binding"/>
    <property type="evidence" value="ECO:0007669"/>
    <property type="project" value="InterPro"/>
</dbReference>
<dbReference type="GO" id="GO:0016705">
    <property type="term" value="F:oxidoreductase activity, acting on paired donors, with incorporation or reduction of molecular oxygen"/>
    <property type="evidence" value="ECO:0007669"/>
    <property type="project" value="InterPro"/>
</dbReference>
<dbReference type="OrthoDB" id="1470350at2759"/>
<dbReference type="PANTHER" id="PTHR47582:SF1">
    <property type="entry name" value="P450, PUTATIVE (EUROFUNG)-RELATED"/>
    <property type="match status" value="1"/>
</dbReference>
<dbReference type="EMBL" id="EQ962654">
    <property type="protein sequence ID" value="EED20396.1"/>
    <property type="molecule type" value="Genomic_DNA"/>
</dbReference>